<keyword evidence="2" id="KW-1185">Reference proteome</keyword>
<dbReference type="AlphaFoldDB" id="W2V1L1"/>
<evidence type="ECO:0000313" key="2">
    <source>
        <dbReference type="Proteomes" id="UP000018951"/>
    </source>
</evidence>
<proteinExistence type="predicted"/>
<gene>
    <name evidence="1" type="ORF">P857_200</name>
</gene>
<organism evidence="1 2">
    <name type="scientific">Candidatus Xenolissoclinum pacificiensis L6</name>
    <dbReference type="NCBI Taxonomy" id="1401685"/>
    <lineage>
        <taxon>Bacteria</taxon>
        <taxon>Pseudomonadati</taxon>
        <taxon>Pseudomonadota</taxon>
        <taxon>Alphaproteobacteria</taxon>
        <taxon>Rickettsiales</taxon>
        <taxon>Anaplasmataceae</taxon>
        <taxon>Candidatus Xenolissoclinum</taxon>
    </lineage>
</organism>
<sequence>MWLGSLEIPEIKDEFEKKMDMFKSYGIDINKVIYQNNCGELFDNVLQQYYHTVE</sequence>
<comment type="caution">
    <text evidence="1">The sequence shown here is derived from an EMBL/GenBank/DDBJ whole genome shotgun (WGS) entry which is preliminary data.</text>
</comment>
<dbReference type="Proteomes" id="UP000018951">
    <property type="component" value="Unassembled WGS sequence"/>
</dbReference>
<accession>W2V1L1</accession>
<protein>
    <submittedName>
        <fullName evidence="1">Uncharacterized protein</fullName>
    </submittedName>
</protein>
<evidence type="ECO:0000313" key="1">
    <source>
        <dbReference type="EMBL" id="ETO91547.1"/>
    </source>
</evidence>
<reference evidence="1 2" key="1">
    <citation type="journal article" date="2013" name="PLoS ONE">
        <title>Bacterial endosymbiosis in a chordate host: long-term co-evolution and conservation of secondary metabolism.</title>
        <authorList>
            <person name="Kwan J.C."/>
            <person name="Schmidt E.W."/>
        </authorList>
    </citation>
    <scope>NUCLEOTIDE SEQUENCE [LARGE SCALE GENOMIC DNA]</scope>
    <source>
        <strain evidence="2">L6</strain>
    </source>
</reference>
<name>W2V1L1_9RICK</name>
<dbReference type="EMBL" id="AXCJ01000003">
    <property type="protein sequence ID" value="ETO91547.1"/>
    <property type="molecule type" value="Genomic_DNA"/>
</dbReference>